<dbReference type="KEGG" id="haq:DU484_01070"/>
<name>A0A345E8N3_9EURY</name>
<evidence type="ECO:0000313" key="1">
    <source>
        <dbReference type="EMBL" id="AXG08555.1"/>
    </source>
</evidence>
<dbReference type="SUPFAM" id="SSF160387">
    <property type="entry name" value="NosL/MerB-like"/>
    <property type="match status" value="1"/>
</dbReference>
<dbReference type="PROSITE" id="PS51257">
    <property type="entry name" value="PROKAR_LIPOPROTEIN"/>
    <property type="match status" value="1"/>
</dbReference>
<evidence type="ECO:0000313" key="2">
    <source>
        <dbReference type="Proteomes" id="UP000252985"/>
    </source>
</evidence>
<accession>A0A345E8N3</accession>
<dbReference type="GeneID" id="37285526"/>
<dbReference type="PANTHER" id="PTHR41247:SF1">
    <property type="entry name" value="HTH-TYPE TRANSCRIPTIONAL REPRESSOR YCNK"/>
    <property type="match status" value="1"/>
</dbReference>
<dbReference type="RefSeq" id="WP_114604865.1">
    <property type="nucleotide sequence ID" value="NZ_CP031148.1"/>
</dbReference>
<sequence>MNRRTTVATLGSLLGTGGLAGCLGGSPRPDPVDLSGGKADDQGGMIIGKHGGPNGQIFYENESPAGHDNPAWFHTLAFGLFRYYLRHERRGWEATAIYVTDYSSLDYELDERDGRPYMPAPTAAGTFGDATAMTYVMESDVHGGMGPELHPFSAADDARAFVEDHGGRTVGFDDVTPQLIAAYTSR</sequence>
<dbReference type="Gene3D" id="3.30.70.2050">
    <property type="match status" value="1"/>
</dbReference>
<organism evidence="1 2">
    <name type="scientific">Haloplanus rubicundus</name>
    <dbReference type="NCBI Taxonomy" id="1547898"/>
    <lineage>
        <taxon>Archaea</taxon>
        <taxon>Methanobacteriati</taxon>
        <taxon>Methanobacteriota</taxon>
        <taxon>Stenosarchaea group</taxon>
        <taxon>Halobacteria</taxon>
        <taxon>Halobacteriales</taxon>
        <taxon>Haloferacaceae</taxon>
        <taxon>Haloplanus</taxon>
    </lineage>
</organism>
<reference evidence="1 2" key="1">
    <citation type="submission" date="2018-07" db="EMBL/GenBank/DDBJ databases">
        <title>Genome sequences of Haloplanus sp. CBA1112.</title>
        <authorList>
            <person name="Kim Y.B."/>
            <person name="Roh S.W."/>
        </authorList>
    </citation>
    <scope>NUCLEOTIDE SEQUENCE [LARGE SCALE GENOMIC DNA]</scope>
    <source>
        <strain evidence="1 2">CBA1112</strain>
    </source>
</reference>
<proteinExistence type="predicted"/>
<protein>
    <submittedName>
        <fullName evidence="1">Nitrous oxide reductase accessory protein NosL</fullName>
    </submittedName>
</protein>
<gene>
    <name evidence="1" type="ORF">DU484_01070</name>
</gene>
<dbReference type="InterPro" id="IPR008719">
    <property type="entry name" value="N2O_reductase_NosL"/>
</dbReference>
<dbReference type="PANTHER" id="PTHR41247">
    <property type="entry name" value="HTH-TYPE TRANSCRIPTIONAL REPRESSOR YCNK"/>
    <property type="match status" value="1"/>
</dbReference>
<dbReference type="Pfam" id="PF05573">
    <property type="entry name" value="NosL"/>
    <property type="match status" value="1"/>
</dbReference>
<dbReference type="Proteomes" id="UP000252985">
    <property type="component" value="Chromosome"/>
</dbReference>
<dbReference type="AlphaFoldDB" id="A0A345E8N3"/>
<dbReference type="EMBL" id="CP031148">
    <property type="protein sequence ID" value="AXG08555.1"/>
    <property type="molecule type" value="Genomic_DNA"/>
</dbReference>